<sequence length="679" mass="73537">MAQPAPGAMLWSPPPPWRRRRRRRGDRGGDDGGDEATADDDDDGNHHRRHLRRWTTRRRVGPPRRPCVASATLTGATPAPASTPASSSSTSASSAPFKLLPLWESRPGADPQQYALDRGVVRLLLPEEADALRSAGPGERGGDREGGDAGDARSAMRVQWRRAERTRRRVVDAFLPCANAVTPDYWAYAKFRFAQRVASSCITVFATQQMLQAVGLGATRRLPAAAAVNWVLKDGLGRLGKLSVATNFGREFGAFYTLVPIRPRWRGERRSLRTFPGGSLAHHTVSIPALGAFQLHLTPFDSTPTFACMKRPSDSDVKRFRFTSSVVYDCASLIEMITPFYPSKFLLLATIANVGKSVGITTANVVRAPIQMSFALEENLAEIAAKTSAQQVLADNIGLALAVVATGWTGKIANPRLRLAVPLLAFAPLASVDLYCIYRELKSVRLRTINKERGEIIAAGFVETGTIPSAVSVAAAERLFIPARMDESSLPLKITHLAEACPTPEALRTALGDDPSRPYCLTYLPPRGKKGVGSVLGGALRRVLFISHRTTLDALGGWEKKKRGGGLKGSAFIALSARASSRDVMQAVLQVAHLRCLPFRVDLSASEGREWATRESATRAARDVDEFMRQLEENDWQTGKVLLSSAERAPYAIEGGADALTRALAGTEGTEGARGGESR</sequence>
<dbReference type="OrthoDB" id="364779at2759"/>
<dbReference type="STRING" id="564608.C1MS94"/>
<dbReference type="eggNOG" id="KOG4249">
    <property type="taxonomic scope" value="Eukaryota"/>
</dbReference>
<dbReference type="RefSeq" id="XP_003058643.1">
    <property type="nucleotide sequence ID" value="XM_003058597.1"/>
</dbReference>
<evidence type="ECO:0000313" key="5">
    <source>
        <dbReference type="Proteomes" id="UP000001876"/>
    </source>
</evidence>
<dbReference type="InterPro" id="IPR006968">
    <property type="entry name" value="RUS_fam"/>
</dbReference>
<dbReference type="GeneID" id="9684082"/>
<dbReference type="Proteomes" id="UP000001876">
    <property type="component" value="Unassembled WGS sequence"/>
</dbReference>
<dbReference type="PANTHER" id="PTHR12770">
    <property type="entry name" value="RUS1 FAMILY PROTEIN C16ORF58"/>
    <property type="match status" value="1"/>
</dbReference>
<reference evidence="4 5" key="1">
    <citation type="journal article" date="2009" name="Science">
        <title>Green evolution and dynamic adaptations revealed by genomes of the marine picoeukaryotes Micromonas.</title>
        <authorList>
            <person name="Worden A.Z."/>
            <person name="Lee J.H."/>
            <person name="Mock T."/>
            <person name="Rouze P."/>
            <person name="Simmons M.P."/>
            <person name="Aerts A.L."/>
            <person name="Allen A.E."/>
            <person name="Cuvelier M.L."/>
            <person name="Derelle E."/>
            <person name="Everett M.V."/>
            <person name="Foulon E."/>
            <person name="Grimwood J."/>
            <person name="Gundlach H."/>
            <person name="Henrissat B."/>
            <person name="Napoli C."/>
            <person name="McDonald S.M."/>
            <person name="Parker M.S."/>
            <person name="Rombauts S."/>
            <person name="Salamov A."/>
            <person name="Von Dassow P."/>
            <person name="Badger J.H."/>
            <person name="Coutinho P.M."/>
            <person name="Demir E."/>
            <person name="Dubchak I."/>
            <person name="Gentemann C."/>
            <person name="Eikrem W."/>
            <person name="Gready J.E."/>
            <person name="John U."/>
            <person name="Lanier W."/>
            <person name="Lindquist E.A."/>
            <person name="Lucas S."/>
            <person name="Mayer K.F."/>
            <person name="Moreau H."/>
            <person name="Not F."/>
            <person name="Otillar R."/>
            <person name="Panaud O."/>
            <person name="Pangilinan J."/>
            <person name="Paulsen I."/>
            <person name="Piegu B."/>
            <person name="Poliakov A."/>
            <person name="Robbens S."/>
            <person name="Schmutz J."/>
            <person name="Toulza E."/>
            <person name="Wyss T."/>
            <person name="Zelensky A."/>
            <person name="Zhou K."/>
            <person name="Armbrust E.V."/>
            <person name="Bhattacharya D."/>
            <person name="Goodenough U.W."/>
            <person name="Van de Peer Y."/>
            <person name="Grigoriev I.V."/>
        </authorList>
    </citation>
    <scope>NUCLEOTIDE SEQUENCE [LARGE SCALE GENOMIC DNA]</scope>
    <source>
        <strain evidence="4 5">CCMP1545</strain>
    </source>
</reference>
<evidence type="ECO:0000256" key="1">
    <source>
        <dbReference type="ARBA" id="ARBA00007558"/>
    </source>
</evidence>
<feature type="compositionally biased region" description="Basic residues" evidence="2">
    <location>
        <begin position="46"/>
        <end position="62"/>
    </location>
</feature>
<feature type="region of interest" description="Disordered" evidence="2">
    <location>
        <begin position="131"/>
        <end position="157"/>
    </location>
</feature>
<feature type="domain" description="Protein root UVB sensitive/RUS" evidence="3">
    <location>
        <begin position="161"/>
        <end position="464"/>
    </location>
</feature>
<feature type="compositionally biased region" description="Basic and acidic residues" evidence="2">
    <location>
        <begin position="140"/>
        <end position="151"/>
    </location>
</feature>
<feature type="compositionally biased region" description="Acidic residues" evidence="2">
    <location>
        <begin position="31"/>
        <end position="43"/>
    </location>
</feature>
<accession>C1MS94</accession>
<protein>
    <submittedName>
        <fullName evidence="4">Predicted protein</fullName>
    </submittedName>
</protein>
<dbReference type="EMBL" id="GG663739">
    <property type="protein sequence ID" value="EEH57098.1"/>
    <property type="molecule type" value="Genomic_DNA"/>
</dbReference>
<dbReference type="Pfam" id="PF04884">
    <property type="entry name" value="UVB_sens_prot"/>
    <property type="match status" value="1"/>
</dbReference>
<organism evidence="5">
    <name type="scientific">Micromonas pusilla (strain CCMP1545)</name>
    <name type="common">Picoplanktonic green alga</name>
    <dbReference type="NCBI Taxonomy" id="564608"/>
    <lineage>
        <taxon>Eukaryota</taxon>
        <taxon>Viridiplantae</taxon>
        <taxon>Chlorophyta</taxon>
        <taxon>Mamiellophyceae</taxon>
        <taxon>Mamiellales</taxon>
        <taxon>Mamiellaceae</taxon>
        <taxon>Micromonas</taxon>
    </lineage>
</organism>
<gene>
    <name evidence="4" type="ORF">MICPUCDRAFT_58398</name>
</gene>
<keyword evidence="5" id="KW-1185">Reference proteome</keyword>
<comment type="similarity">
    <text evidence="1">Belongs to the RUS1 family.</text>
</comment>
<dbReference type="PANTHER" id="PTHR12770:SF29">
    <property type="entry name" value="PROTEIN ROOT UVB SENSITIVE 4"/>
    <property type="match status" value="1"/>
</dbReference>
<dbReference type="InterPro" id="IPR054549">
    <property type="entry name" value="UVB_sens_RUS_dom"/>
</dbReference>
<evidence type="ECO:0000256" key="2">
    <source>
        <dbReference type="SAM" id="MobiDB-lite"/>
    </source>
</evidence>
<feature type="region of interest" description="Disordered" evidence="2">
    <location>
        <begin position="1"/>
        <end position="93"/>
    </location>
</feature>
<evidence type="ECO:0000313" key="4">
    <source>
        <dbReference type="EMBL" id="EEH57098.1"/>
    </source>
</evidence>
<dbReference type="AlphaFoldDB" id="C1MS94"/>
<feature type="compositionally biased region" description="Low complexity" evidence="2">
    <location>
        <begin position="69"/>
        <end position="93"/>
    </location>
</feature>
<proteinExistence type="inferred from homology"/>
<name>C1MS94_MICPC</name>
<dbReference type="KEGG" id="mpp:MICPUCDRAFT_58398"/>
<dbReference type="OMA" id="EGDRSMI"/>
<evidence type="ECO:0000259" key="3">
    <source>
        <dbReference type="Pfam" id="PF04884"/>
    </source>
</evidence>